<evidence type="ECO:0000313" key="2">
    <source>
        <dbReference type="EMBL" id="MDP4576107.1"/>
    </source>
</evidence>
<dbReference type="Proteomes" id="UP001240639">
    <property type="component" value="Unassembled WGS sequence"/>
</dbReference>
<dbReference type="InterPro" id="IPR036034">
    <property type="entry name" value="PDZ_sf"/>
</dbReference>
<protein>
    <submittedName>
        <fullName evidence="2">S41 family peptidase</fullName>
    </submittedName>
</protein>
<dbReference type="EMBL" id="JAVAIM010000001">
    <property type="protein sequence ID" value="MDP4576107.1"/>
    <property type="molecule type" value="Genomic_DNA"/>
</dbReference>
<dbReference type="SMART" id="SM00245">
    <property type="entry name" value="TSPc"/>
    <property type="match status" value="1"/>
</dbReference>
<dbReference type="Gene3D" id="2.30.42.10">
    <property type="match status" value="1"/>
</dbReference>
<dbReference type="PROSITE" id="PS51257">
    <property type="entry name" value="PROKAR_LIPOPROTEIN"/>
    <property type="match status" value="1"/>
</dbReference>
<dbReference type="Gene3D" id="3.30.750.170">
    <property type="match status" value="1"/>
</dbReference>
<dbReference type="SUPFAM" id="SSF52096">
    <property type="entry name" value="ClpP/crotonase"/>
    <property type="match status" value="1"/>
</dbReference>
<dbReference type="Pfam" id="PF03572">
    <property type="entry name" value="Peptidase_S41"/>
    <property type="match status" value="1"/>
</dbReference>
<dbReference type="PANTHER" id="PTHR32060">
    <property type="entry name" value="TAIL-SPECIFIC PROTEASE"/>
    <property type="match status" value="1"/>
</dbReference>
<evidence type="ECO:0000313" key="3">
    <source>
        <dbReference type="Proteomes" id="UP001240639"/>
    </source>
</evidence>
<accession>A0ABT9HTD6</accession>
<dbReference type="InterPro" id="IPR029045">
    <property type="entry name" value="ClpP/crotonase-like_dom_sf"/>
</dbReference>
<dbReference type="PANTHER" id="PTHR32060:SF30">
    <property type="entry name" value="CARBOXY-TERMINAL PROCESSING PROTEASE CTPA"/>
    <property type="match status" value="1"/>
</dbReference>
<gene>
    <name evidence="2" type="ORF">Q9K02_13270</name>
</gene>
<comment type="caution">
    <text evidence="2">The sequence shown here is derived from an EMBL/GenBank/DDBJ whole genome shotgun (WGS) entry which is preliminary data.</text>
</comment>
<dbReference type="InterPro" id="IPR005151">
    <property type="entry name" value="Tail-specific_protease"/>
</dbReference>
<reference evidence="2 3" key="1">
    <citation type="submission" date="2023-08" db="EMBL/GenBank/DDBJ databases">
        <title>genomic of G39.</title>
        <authorList>
            <person name="Wang Y."/>
        </authorList>
    </citation>
    <scope>NUCLEOTIDE SEQUENCE [LARGE SCALE GENOMIC DNA]</scope>
    <source>
        <strain evidence="2 3">G39</strain>
    </source>
</reference>
<dbReference type="Gene3D" id="3.90.226.10">
    <property type="entry name" value="2-enoyl-CoA Hydratase, Chain A, domain 1"/>
    <property type="match status" value="1"/>
</dbReference>
<proteinExistence type="predicted"/>
<sequence>MSMGRTILSTTLAFSLAACGGGGSGGSTSGSGGGATGGGSTNQCSLSQRQDWVLAQLNEWYLFPNLLDTSVSKANYDGVQSYINALVAPARAQNRDRFFTYITSIEEENDLIQNGSNAGFGVRLSYDTQARRVFVVEAFENAPAFAEGIDRGTEILAIGGQTVADIMAANPNNPAGAVSNALGPSEPGVTRELRIRQPDGTESRVSVAKEEYSLDPLSDRYGSLILDNGGTKVGYINLRTFIVDDASRQLRDAFSQFRSQGIEQVILDFRYNGGGLVSVAELLGDLLAADKVGQEFSTTIFRPSKSENNETYNFSSQPQAISAMKIAVIGTNATASASELLPNAFIPYLGQNIAFVGSDTFGKPVGQIARDRSACDDRLRVVAFRSVNRDDNGGYYDGLASVMPRTCAAADDFLVPLGDPREASISAALDFLAGRSCTAIGAADKDGTVQARLPERELMMPSEPSAAQLRIPGLF</sequence>
<feature type="domain" description="Tail specific protease" evidence="1">
    <location>
        <begin position="188"/>
        <end position="404"/>
    </location>
</feature>
<name>A0ABT9HTD6_9SPHN</name>
<dbReference type="CDD" id="cd07561">
    <property type="entry name" value="Peptidase_S41_CPP_like"/>
    <property type="match status" value="1"/>
</dbReference>
<keyword evidence="3" id="KW-1185">Reference proteome</keyword>
<organism evidence="2 3">
    <name type="scientific">Qipengyuania profundimaris</name>
    <dbReference type="NCBI Taxonomy" id="3067652"/>
    <lineage>
        <taxon>Bacteria</taxon>
        <taxon>Pseudomonadati</taxon>
        <taxon>Pseudomonadota</taxon>
        <taxon>Alphaproteobacteria</taxon>
        <taxon>Sphingomonadales</taxon>
        <taxon>Erythrobacteraceae</taxon>
        <taxon>Qipengyuania</taxon>
    </lineage>
</organism>
<evidence type="ECO:0000259" key="1">
    <source>
        <dbReference type="SMART" id="SM00245"/>
    </source>
</evidence>